<dbReference type="AlphaFoldDB" id="A0A9P9E8E0"/>
<feature type="region of interest" description="Disordered" evidence="2">
    <location>
        <begin position="1"/>
        <end position="21"/>
    </location>
</feature>
<protein>
    <recommendedName>
        <fullName evidence="3">CCHC-type domain-containing protein</fullName>
    </recommendedName>
</protein>
<dbReference type="Gene3D" id="4.10.60.10">
    <property type="entry name" value="Zinc finger, CCHC-type"/>
    <property type="match status" value="1"/>
</dbReference>
<dbReference type="Pfam" id="PF00098">
    <property type="entry name" value="zf-CCHC"/>
    <property type="match status" value="1"/>
</dbReference>
<reference evidence="4" key="1">
    <citation type="journal article" date="2021" name="Nat. Commun.">
        <title>Genetic determinants of endophytism in the Arabidopsis root mycobiome.</title>
        <authorList>
            <person name="Mesny F."/>
            <person name="Miyauchi S."/>
            <person name="Thiergart T."/>
            <person name="Pickel B."/>
            <person name="Atanasova L."/>
            <person name="Karlsson M."/>
            <person name="Huettel B."/>
            <person name="Barry K.W."/>
            <person name="Haridas S."/>
            <person name="Chen C."/>
            <person name="Bauer D."/>
            <person name="Andreopoulos W."/>
            <person name="Pangilinan J."/>
            <person name="LaButti K."/>
            <person name="Riley R."/>
            <person name="Lipzen A."/>
            <person name="Clum A."/>
            <person name="Drula E."/>
            <person name="Henrissat B."/>
            <person name="Kohler A."/>
            <person name="Grigoriev I.V."/>
            <person name="Martin F.M."/>
            <person name="Hacquard S."/>
        </authorList>
    </citation>
    <scope>NUCLEOTIDE SEQUENCE</scope>
    <source>
        <strain evidence="4">MPI-CAGE-AT-0147</strain>
    </source>
</reference>
<feature type="region of interest" description="Disordered" evidence="2">
    <location>
        <begin position="92"/>
        <end position="130"/>
    </location>
</feature>
<feature type="region of interest" description="Disordered" evidence="2">
    <location>
        <begin position="361"/>
        <end position="396"/>
    </location>
</feature>
<keyword evidence="5" id="KW-1185">Reference proteome</keyword>
<dbReference type="GO" id="GO:0003676">
    <property type="term" value="F:nucleic acid binding"/>
    <property type="evidence" value="ECO:0007669"/>
    <property type="project" value="InterPro"/>
</dbReference>
<feature type="compositionally biased region" description="Polar residues" evidence="2">
    <location>
        <begin position="310"/>
        <end position="338"/>
    </location>
</feature>
<proteinExistence type="predicted"/>
<comment type="caution">
    <text evidence="4">The sequence shown here is derived from an EMBL/GenBank/DDBJ whole genome shotgun (WGS) entry which is preliminary data.</text>
</comment>
<feature type="domain" description="CCHC-type" evidence="3">
    <location>
        <begin position="341"/>
        <end position="356"/>
    </location>
</feature>
<dbReference type="GO" id="GO:0008270">
    <property type="term" value="F:zinc ion binding"/>
    <property type="evidence" value="ECO:0007669"/>
    <property type="project" value="UniProtKB-KW"/>
</dbReference>
<keyword evidence="1" id="KW-0862">Zinc</keyword>
<evidence type="ECO:0000259" key="3">
    <source>
        <dbReference type="PROSITE" id="PS50158"/>
    </source>
</evidence>
<dbReference type="InterPro" id="IPR036875">
    <property type="entry name" value="Znf_CCHC_sf"/>
</dbReference>
<dbReference type="InterPro" id="IPR001878">
    <property type="entry name" value="Znf_CCHC"/>
</dbReference>
<dbReference type="Proteomes" id="UP000738349">
    <property type="component" value="Unassembled WGS sequence"/>
</dbReference>
<dbReference type="SUPFAM" id="SSF57756">
    <property type="entry name" value="Retrovirus zinc finger-like domains"/>
    <property type="match status" value="1"/>
</dbReference>
<gene>
    <name evidence="4" type="ORF">EDB81DRAFT_887941</name>
</gene>
<feature type="region of interest" description="Disordered" evidence="2">
    <location>
        <begin position="42"/>
        <end position="75"/>
    </location>
</feature>
<dbReference type="EMBL" id="JAGMUV010000016">
    <property type="protein sequence ID" value="KAH7132818.1"/>
    <property type="molecule type" value="Genomic_DNA"/>
</dbReference>
<evidence type="ECO:0000256" key="1">
    <source>
        <dbReference type="PROSITE-ProRule" id="PRU00047"/>
    </source>
</evidence>
<evidence type="ECO:0000313" key="5">
    <source>
        <dbReference type="Proteomes" id="UP000738349"/>
    </source>
</evidence>
<dbReference type="SMART" id="SM00343">
    <property type="entry name" value="ZnF_C2HC"/>
    <property type="match status" value="1"/>
</dbReference>
<sequence length="396" mass="44959">MSKRITRSTAIPAYDSQETTSDLATASLLPEHQLDPQSHTMATQETPVTSDNISTMNSPVSTEEEALDRRIEEQQREQRLRRKRRWLELTDAGETPNFDPNNNYTLSSQSFRSNNEDSQQRPSEGTWGRFQLPNPRYTGKSWTELQIYLTDLKARFLMQPASFCYDHQKVLFASSCFEGFVKRRWTNFVTNGGGVHLDQITWPEFNIWIRGTVLDAPTRCLETSAKLARCFMKPEQSFRNFVDYYESVEAELPDPLPDSFRVCTVIHRLTPELRTQLVSRNIPTTWTELINNGTQAEAVLKNTTKRTETDPTPATNNNRPSSDQAARTPQTNRSSQSGIICYKCGTPGHISTKCTEPNCSTCNSDRHTTARHQGSRHDIATPATEPNTLRVGTTTK</sequence>
<evidence type="ECO:0000256" key="2">
    <source>
        <dbReference type="SAM" id="MobiDB-lite"/>
    </source>
</evidence>
<keyword evidence="1" id="KW-0479">Metal-binding</keyword>
<feature type="compositionally biased region" description="Polar residues" evidence="2">
    <location>
        <begin position="42"/>
        <end position="61"/>
    </location>
</feature>
<organism evidence="4 5">
    <name type="scientific">Dactylonectria macrodidyma</name>
    <dbReference type="NCBI Taxonomy" id="307937"/>
    <lineage>
        <taxon>Eukaryota</taxon>
        <taxon>Fungi</taxon>
        <taxon>Dikarya</taxon>
        <taxon>Ascomycota</taxon>
        <taxon>Pezizomycotina</taxon>
        <taxon>Sordariomycetes</taxon>
        <taxon>Hypocreomycetidae</taxon>
        <taxon>Hypocreales</taxon>
        <taxon>Nectriaceae</taxon>
        <taxon>Dactylonectria</taxon>
    </lineage>
</organism>
<dbReference type="OrthoDB" id="4959135at2759"/>
<dbReference type="PROSITE" id="PS50158">
    <property type="entry name" value="ZF_CCHC"/>
    <property type="match status" value="1"/>
</dbReference>
<accession>A0A9P9E8E0</accession>
<evidence type="ECO:0000313" key="4">
    <source>
        <dbReference type="EMBL" id="KAH7132818.1"/>
    </source>
</evidence>
<name>A0A9P9E8E0_9HYPO</name>
<feature type="compositionally biased region" description="Polar residues" evidence="2">
    <location>
        <begin position="98"/>
        <end position="113"/>
    </location>
</feature>
<keyword evidence="1" id="KW-0863">Zinc-finger</keyword>
<feature type="compositionally biased region" description="Polar residues" evidence="2">
    <location>
        <begin position="384"/>
        <end position="396"/>
    </location>
</feature>
<feature type="region of interest" description="Disordered" evidence="2">
    <location>
        <begin position="302"/>
        <end position="338"/>
    </location>
</feature>